<evidence type="ECO:0000313" key="1">
    <source>
        <dbReference type="EMBL" id="PGO82572.1"/>
    </source>
</evidence>
<dbReference type="EMBL" id="NUIQ01000002">
    <property type="protein sequence ID" value="PGO82572.1"/>
    <property type="molecule type" value="Genomic_DNA"/>
</dbReference>
<sequence length="37" mass="4205">YIFGRTAVVEIDPVFQELKTAFDSSTKTDEERAQQLA</sequence>
<gene>
    <name evidence="1" type="ORF">CN980_00075</name>
</gene>
<name>A0A9X7GSE4_BACCE</name>
<protein>
    <submittedName>
        <fullName evidence="1">DNA segregation ATPase</fullName>
    </submittedName>
</protein>
<dbReference type="Proteomes" id="UP000223834">
    <property type="component" value="Unassembled WGS sequence"/>
</dbReference>
<organism evidence="1 2">
    <name type="scientific">Bacillus cereus</name>
    <dbReference type="NCBI Taxonomy" id="1396"/>
    <lineage>
        <taxon>Bacteria</taxon>
        <taxon>Bacillati</taxon>
        <taxon>Bacillota</taxon>
        <taxon>Bacilli</taxon>
        <taxon>Bacillales</taxon>
        <taxon>Bacillaceae</taxon>
        <taxon>Bacillus</taxon>
        <taxon>Bacillus cereus group</taxon>
    </lineage>
</organism>
<dbReference type="AlphaFoldDB" id="A0A9X7GSE4"/>
<proteinExistence type="predicted"/>
<accession>A0A9X7GSE4</accession>
<feature type="non-terminal residue" evidence="1">
    <location>
        <position position="1"/>
    </location>
</feature>
<reference evidence="1 2" key="1">
    <citation type="submission" date="2017-09" db="EMBL/GenBank/DDBJ databases">
        <title>Large-scale bioinformatics analysis of Bacillus genomes uncovers conserved roles of natural products in bacterial physiology.</title>
        <authorList>
            <consortium name="Agbiome Team Llc"/>
            <person name="Bleich R.M."/>
            <person name="Grubbs K.J."/>
            <person name="Santa Maria K.C."/>
            <person name="Allen S.E."/>
            <person name="Farag S."/>
            <person name="Shank E.A."/>
            <person name="Bowers A."/>
        </authorList>
    </citation>
    <scope>NUCLEOTIDE SEQUENCE [LARGE SCALE GENOMIC DNA]</scope>
    <source>
        <strain evidence="1 2">AFS049141</strain>
    </source>
</reference>
<comment type="caution">
    <text evidence="1">The sequence shown here is derived from an EMBL/GenBank/DDBJ whole genome shotgun (WGS) entry which is preliminary data.</text>
</comment>
<evidence type="ECO:0000313" key="2">
    <source>
        <dbReference type="Proteomes" id="UP000223834"/>
    </source>
</evidence>